<dbReference type="InterPro" id="IPR014716">
    <property type="entry name" value="Fibrinogen_a/b/g_C_1"/>
</dbReference>
<sequence>MLLIHLLFVASYFRNMYVHPTWNDLSYNYDSLVKQVAEAINNLRNTSEKLLEAKIEILKQLTNVENAAYHQSGKDVFPSSCKTPNIKEAGIYSIRPAGVVEPFLVLCEFKNNLKLGGGWTVFQRRFNGRVNFYRNWTMYKNGFGDVNGEHWLGLEKLHAMTRSGRHEMLVVLEDHDGYGRYALYESFRIGSEAEKYKLTIGNYSGTAGDSLSCSNGANFSTFDQDNDKTSGFNCAQQYHGVWCLFFYFNCRNLNGQYRRKGEHINYSPAGVFWKYWKSYYYSMKSTKMMFRPRSGMQEALHSPCTDFCTNACFFFGHR</sequence>
<dbReference type="SMART" id="SM00186">
    <property type="entry name" value="FBG"/>
    <property type="match status" value="1"/>
</dbReference>
<dbReference type="SUPFAM" id="SSF56496">
    <property type="entry name" value="Fibrinogen C-terminal domain-like"/>
    <property type="match status" value="1"/>
</dbReference>
<evidence type="ECO:0000256" key="2">
    <source>
        <dbReference type="SAM" id="SignalP"/>
    </source>
</evidence>
<evidence type="ECO:0000313" key="4">
    <source>
        <dbReference type="EnsemblMetazoa" id="ENSAATROPP011559"/>
    </source>
</evidence>
<dbReference type="PANTHER" id="PTHR19143">
    <property type="entry name" value="FIBRINOGEN/TENASCIN/ANGIOPOEITIN"/>
    <property type="match status" value="1"/>
</dbReference>
<feature type="chain" id="PRO_5042546601" description="Fibrinogen C-terminal domain-containing protein" evidence="2">
    <location>
        <begin position="19"/>
        <end position="318"/>
    </location>
</feature>
<proteinExistence type="predicted"/>
<evidence type="ECO:0000256" key="1">
    <source>
        <dbReference type="SAM" id="Coils"/>
    </source>
</evidence>
<name>A0AAG5DLB1_ANOAO</name>
<dbReference type="Gene3D" id="3.90.215.10">
    <property type="entry name" value="Gamma Fibrinogen, chain A, domain 1"/>
    <property type="match status" value="1"/>
</dbReference>
<evidence type="ECO:0000259" key="3">
    <source>
        <dbReference type="PROSITE" id="PS51406"/>
    </source>
</evidence>
<feature type="coiled-coil region" evidence="1">
    <location>
        <begin position="29"/>
        <end position="56"/>
    </location>
</feature>
<dbReference type="EnsemblMetazoa" id="ENSAATROPT012735">
    <property type="protein sequence ID" value="ENSAATROPP011559"/>
    <property type="gene ID" value="ENSAATROPG010357"/>
</dbReference>
<dbReference type="PANTHER" id="PTHR19143:SF327">
    <property type="entry name" value="FI21813P1-RELATED"/>
    <property type="match status" value="1"/>
</dbReference>
<dbReference type="InterPro" id="IPR050373">
    <property type="entry name" value="Fibrinogen_C-term_domain"/>
</dbReference>
<feature type="signal peptide" evidence="2">
    <location>
        <begin position="1"/>
        <end position="18"/>
    </location>
</feature>
<dbReference type="PROSITE" id="PS51406">
    <property type="entry name" value="FIBRINOGEN_C_2"/>
    <property type="match status" value="1"/>
</dbReference>
<dbReference type="Pfam" id="PF00147">
    <property type="entry name" value="Fibrinogen_C"/>
    <property type="match status" value="1"/>
</dbReference>
<dbReference type="InterPro" id="IPR036056">
    <property type="entry name" value="Fibrinogen-like_C"/>
</dbReference>
<keyword evidence="2" id="KW-0732">Signal</keyword>
<organism evidence="4 5">
    <name type="scientific">Anopheles atroparvus</name>
    <name type="common">European mosquito</name>
    <dbReference type="NCBI Taxonomy" id="41427"/>
    <lineage>
        <taxon>Eukaryota</taxon>
        <taxon>Metazoa</taxon>
        <taxon>Ecdysozoa</taxon>
        <taxon>Arthropoda</taxon>
        <taxon>Hexapoda</taxon>
        <taxon>Insecta</taxon>
        <taxon>Pterygota</taxon>
        <taxon>Neoptera</taxon>
        <taxon>Endopterygota</taxon>
        <taxon>Diptera</taxon>
        <taxon>Nematocera</taxon>
        <taxon>Culicoidea</taxon>
        <taxon>Culicidae</taxon>
        <taxon>Anophelinae</taxon>
        <taxon>Anopheles</taxon>
    </lineage>
</organism>
<accession>A0AAG5DLB1</accession>
<protein>
    <recommendedName>
        <fullName evidence="3">Fibrinogen C-terminal domain-containing protein</fullName>
    </recommendedName>
</protein>
<keyword evidence="5" id="KW-1185">Reference proteome</keyword>
<dbReference type="Proteomes" id="UP000075880">
    <property type="component" value="Unassembled WGS sequence"/>
</dbReference>
<evidence type="ECO:0000313" key="5">
    <source>
        <dbReference type="Proteomes" id="UP000075880"/>
    </source>
</evidence>
<dbReference type="AlphaFoldDB" id="A0AAG5DLB1"/>
<keyword evidence="1" id="KW-0175">Coiled coil</keyword>
<dbReference type="CDD" id="cd00087">
    <property type="entry name" value="FReD"/>
    <property type="match status" value="1"/>
</dbReference>
<dbReference type="GO" id="GO:0005615">
    <property type="term" value="C:extracellular space"/>
    <property type="evidence" value="ECO:0007669"/>
    <property type="project" value="TreeGrafter"/>
</dbReference>
<dbReference type="InterPro" id="IPR002181">
    <property type="entry name" value="Fibrinogen_a/b/g_C_dom"/>
</dbReference>
<feature type="domain" description="Fibrinogen C-terminal" evidence="3">
    <location>
        <begin position="72"/>
        <end position="294"/>
    </location>
</feature>
<reference evidence="4" key="1">
    <citation type="submission" date="2024-04" db="UniProtKB">
        <authorList>
            <consortium name="EnsemblMetazoa"/>
        </authorList>
    </citation>
    <scope>IDENTIFICATION</scope>
    <source>
        <strain evidence="4">EBRO</strain>
    </source>
</reference>